<dbReference type="InterPro" id="IPR034746">
    <property type="entry name" value="POTRA"/>
</dbReference>
<feature type="non-terminal residue" evidence="4">
    <location>
        <position position="428"/>
    </location>
</feature>
<sequence>MKKFRCRIIIVIFILLVLKVPADLFSKDGYEGKKISEINFEGLIQTDVLSVRSVIKTKVKSDFSYKTINDDIKALYNLELFDDIKVDVVEKDEGLFVTYIFNELPTIRDIIFKGNLRVRKMALKDRVLLKKGSVFREQDVPGELREIVALYEEKGFPSTTVTYEIKKTTQKDKKTKKRKDVVDLIFIIKESGKVIIKSVNFSGISSPAEENKLKRMIKTRRRGYLFSAGYLKEDQFELDKREILRYYSSKGYIDAVIVKVDRSVEWNERWKRDEIDLTIYIEEGKQYMYRGVEISGNKIFTQEELYSLIELKEDTAFDKTKWAISVQNIRNLFAENGYIYYTMDIQEEKDNEKLTIMYKIRVSENNKAHVEHIFITGYEKTKKFVIEREVVISEGEIFSAKKIQISRERLYNLQYFSTVNIDVKPGSE</sequence>
<reference evidence="4" key="1">
    <citation type="journal article" date="2015" name="Nature">
        <title>Complex archaea that bridge the gap between prokaryotes and eukaryotes.</title>
        <authorList>
            <person name="Spang A."/>
            <person name="Saw J.H."/>
            <person name="Jorgensen S.L."/>
            <person name="Zaremba-Niedzwiedzka K."/>
            <person name="Martijn J."/>
            <person name="Lind A.E."/>
            <person name="van Eijk R."/>
            <person name="Schleper C."/>
            <person name="Guy L."/>
            <person name="Ettema T.J."/>
        </authorList>
    </citation>
    <scope>NUCLEOTIDE SEQUENCE</scope>
</reference>
<dbReference type="EMBL" id="LAZR01023013">
    <property type="protein sequence ID" value="KKL79950.1"/>
    <property type="molecule type" value="Genomic_DNA"/>
</dbReference>
<feature type="domain" description="POTRA" evidence="3">
    <location>
        <begin position="194"/>
        <end position="284"/>
    </location>
</feature>
<proteinExistence type="predicted"/>
<dbReference type="InterPro" id="IPR010827">
    <property type="entry name" value="BamA/TamA_POTRA"/>
</dbReference>
<accession>A0A0F9HE33</accession>
<comment type="subcellular location">
    <subcellularLocation>
        <location evidence="1">Membrane</location>
    </subcellularLocation>
</comment>
<dbReference type="GO" id="GO:0019867">
    <property type="term" value="C:outer membrane"/>
    <property type="evidence" value="ECO:0007669"/>
    <property type="project" value="InterPro"/>
</dbReference>
<evidence type="ECO:0000256" key="1">
    <source>
        <dbReference type="ARBA" id="ARBA00004370"/>
    </source>
</evidence>
<feature type="domain" description="POTRA" evidence="3">
    <location>
        <begin position="287"/>
        <end position="365"/>
    </location>
</feature>
<organism evidence="4">
    <name type="scientific">marine sediment metagenome</name>
    <dbReference type="NCBI Taxonomy" id="412755"/>
    <lineage>
        <taxon>unclassified sequences</taxon>
        <taxon>metagenomes</taxon>
        <taxon>ecological metagenomes</taxon>
    </lineage>
</organism>
<dbReference type="PROSITE" id="PS51779">
    <property type="entry name" value="POTRA"/>
    <property type="match status" value="2"/>
</dbReference>
<comment type="caution">
    <text evidence="4">The sequence shown here is derived from an EMBL/GenBank/DDBJ whole genome shotgun (WGS) entry which is preliminary data.</text>
</comment>
<dbReference type="AlphaFoldDB" id="A0A0F9HE33"/>
<protein>
    <recommendedName>
        <fullName evidence="3">POTRA domain-containing protein</fullName>
    </recommendedName>
</protein>
<name>A0A0F9HE33_9ZZZZ</name>
<gene>
    <name evidence="4" type="ORF">LCGC14_2009680</name>
</gene>
<dbReference type="Pfam" id="PF07244">
    <property type="entry name" value="POTRA"/>
    <property type="match status" value="4"/>
</dbReference>
<evidence type="ECO:0000256" key="2">
    <source>
        <dbReference type="ARBA" id="ARBA00023136"/>
    </source>
</evidence>
<evidence type="ECO:0000259" key="3">
    <source>
        <dbReference type="PROSITE" id="PS51779"/>
    </source>
</evidence>
<keyword evidence="2" id="KW-0472">Membrane</keyword>
<dbReference type="Gene3D" id="3.10.20.310">
    <property type="entry name" value="membrane protein fhac"/>
    <property type="match status" value="5"/>
</dbReference>
<evidence type="ECO:0000313" key="4">
    <source>
        <dbReference type="EMBL" id="KKL79950.1"/>
    </source>
</evidence>